<feature type="transmembrane region" description="Helical" evidence="1">
    <location>
        <begin position="537"/>
        <end position="557"/>
    </location>
</feature>
<dbReference type="InterPro" id="IPR029063">
    <property type="entry name" value="SAM-dependent_MTases_sf"/>
</dbReference>
<keyword evidence="3" id="KW-1185">Reference proteome</keyword>
<feature type="transmembrane region" description="Helical" evidence="1">
    <location>
        <begin position="627"/>
        <end position="648"/>
    </location>
</feature>
<feature type="transmembrane region" description="Helical" evidence="1">
    <location>
        <begin position="20"/>
        <end position="41"/>
    </location>
</feature>
<feature type="transmembrane region" description="Helical" evidence="1">
    <location>
        <begin position="190"/>
        <end position="208"/>
    </location>
</feature>
<proteinExistence type="predicted"/>
<accession>A0A4Y8IHF5</accession>
<keyword evidence="1" id="KW-1133">Transmembrane helix</keyword>
<feature type="transmembrane region" description="Helical" evidence="1">
    <location>
        <begin position="595"/>
        <end position="615"/>
    </location>
</feature>
<dbReference type="Gene3D" id="3.40.50.150">
    <property type="entry name" value="Vaccinia Virus protein VP39"/>
    <property type="match status" value="1"/>
</dbReference>
<keyword evidence="1" id="KW-0812">Transmembrane</keyword>
<dbReference type="OrthoDB" id="127145at2"/>
<feature type="transmembrane region" description="Helical" evidence="1">
    <location>
        <begin position="106"/>
        <end position="124"/>
    </location>
</feature>
<feature type="transmembrane region" description="Helical" evidence="1">
    <location>
        <begin position="694"/>
        <end position="715"/>
    </location>
</feature>
<dbReference type="Proteomes" id="UP000297975">
    <property type="component" value="Unassembled WGS sequence"/>
</dbReference>
<sequence length="740" mass="84028">MNLCSNTLIFITKKELFKDVSITFIFALSMIMYEIFLTRLFAVILDYNYAFLVISLATLGIGLGGYLAYQFERIFPRIYSNTLLIQVIIMITITALMFLIPFQGLAFYSMLSCTLFLFTGYVLASLFRKWRGHIHLFYFADLLGAGLGTVLVIFLMNQLSPIKMIFTLALGILFCGFVFSFHSLNKVGKLAMTVVLIFISFNIFHPLLTADRFHSYHTSPYTTFFEQEGDIVYTKWDSFSRTDVYNAKDEDFLYMTIDGGAVSPISRFNGNLKSVEYLKFNTSDLAFRNIDKNDRVLIIGSGGGQEVLTAEMAGFSHIEALDINRGSFDAVNALRFFSSNIFDRPGVKTIVADGRNYVRETNNTYDMIYLSLVTKQSDSGLGLSLSENFIYTDEAIEDYFAKLEDNGRLAFLLHDEIELVKILNSAKKYYKEQGIKEKNIKNHMIVVGSYHIFGHIVGTSNTIERPLILLKKTPLSQEEAEGLFANITEISQIPIHVPYYINGIKKLDQIEQENSIPIRANQDNQPFFYHKKNGIPISLWVIFLVTVLISLIASMFYRRKLSIKKNIYFAGIGIGFMLLEITLIQRLTLPIGHPVLSFVLVIGTLLIFGGIGSYFSHKWKNERRQRYLPLILVSIFASLIFLLINIYYHSDLALEPSIRILFVIVLLMPLGFFLGMPFPYGVSQLKEQEIAVSWGINGLMTVVGSLLSAILSLSYGFNTTIMVGIGIYFLLFIIHPYLKV</sequence>
<keyword evidence="1" id="KW-0472">Membrane</keyword>
<organism evidence="2 3">
    <name type="scientific">Filobacillus milosensis</name>
    <dbReference type="NCBI Taxonomy" id="94137"/>
    <lineage>
        <taxon>Bacteria</taxon>
        <taxon>Bacillati</taxon>
        <taxon>Bacillota</taxon>
        <taxon>Bacilli</taxon>
        <taxon>Bacillales</taxon>
        <taxon>Bacillaceae</taxon>
        <taxon>Filobacillus</taxon>
    </lineage>
</organism>
<gene>
    <name evidence="2" type="ORF">E3U55_11975</name>
</gene>
<reference evidence="2 3" key="1">
    <citation type="submission" date="2019-03" db="EMBL/GenBank/DDBJ databases">
        <authorList>
            <person name="He R.-H."/>
        </authorList>
    </citation>
    <scope>NUCLEOTIDE SEQUENCE [LARGE SCALE GENOMIC DNA]</scope>
    <source>
        <strain evidence="3">SH 714</strain>
    </source>
</reference>
<dbReference type="SUPFAM" id="SSF53335">
    <property type="entry name" value="S-adenosyl-L-methionine-dependent methyltransferases"/>
    <property type="match status" value="1"/>
</dbReference>
<feature type="transmembrane region" description="Helical" evidence="1">
    <location>
        <begin position="47"/>
        <end position="69"/>
    </location>
</feature>
<protein>
    <submittedName>
        <fullName evidence="2">Spermine synthase</fullName>
    </submittedName>
</protein>
<evidence type="ECO:0000313" key="2">
    <source>
        <dbReference type="EMBL" id="TFB18503.1"/>
    </source>
</evidence>
<feature type="transmembrane region" description="Helical" evidence="1">
    <location>
        <begin position="569"/>
        <end position="589"/>
    </location>
</feature>
<dbReference type="EMBL" id="SOPW01000013">
    <property type="protein sequence ID" value="TFB18503.1"/>
    <property type="molecule type" value="Genomic_DNA"/>
</dbReference>
<comment type="caution">
    <text evidence="2">The sequence shown here is derived from an EMBL/GenBank/DDBJ whole genome shotgun (WGS) entry which is preliminary data.</text>
</comment>
<feature type="transmembrane region" description="Helical" evidence="1">
    <location>
        <begin position="721"/>
        <end position="738"/>
    </location>
</feature>
<feature type="transmembrane region" description="Helical" evidence="1">
    <location>
        <begin position="162"/>
        <end position="181"/>
    </location>
</feature>
<dbReference type="AlphaFoldDB" id="A0A4Y8IHF5"/>
<dbReference type="RefSeq" id="WP_134340708.1">
    <property type="nucleotide sequence ID" value="NZ_SOPW01000013.1"/>
</dbReference>
<name>A0A4Y8IHF5_9BACI</name>
<evidence type="ECO:0000256" key="1">
    <source>
        <dbReference type="SAM" id="Phobius"/>
    </source>
</evidence>
<feature type="transmembrane region" description="Helical" evidence="1">
    <location>
        <begin position="81"/>
        <end position="100"/>
    </location>
</feature>
<evidence type="ECO:0000313" key="3">
    <source>
        <dbReference type="Proteomes" id="UP000297975"/>
    </source>
</evidence>
<feature type="transmembrane region" description="Helical" evidence="1">
    <location>
        <begin position="660"/>
        <end position="682"/>
    </location>
</feature>
<feature type="transmembrane region" description="Helical" evidence="1">
    <location>
        <begin position="136"/>
        <end position="156"/>
    </location>
</feature>